<name>A0A238ZYL8_9BACT</name>
<dbReference type="Pfam" id="PF04851">
    <property type="entry name" value="ResIII"/>
    <property type="match status" value="1"/>
</dbReference>
<protein>
    <submittedName>
        <fullName evidence="2">Type III restriction enzyme</fullName>
    </submittedName>
</protein>
<dbReference type="Proteomes" id="UP000198310">
    <property type="component" value="Unassembled WGS sequence"/>
</dbReference>
<organism evidence="2 3">
    <name type="scientific">Hymenobacter mucosus</name>
    <dbReference type="NCBI Taxonomy" id="1411120"/>
    <lineage>
        <taxon>Bacteria</taxon>
        <taxon>Pseudomonadati</taxon>
        <taxon>Bacteroidota</taxon>
        <taxon>Cytophagia</taxon>
        <taxon>Cytophagales</taxon>
        <taxon>Hymenobacteraceae</taxon>
        <taxon>Hymenobacter</taxon>
    </lineage>
</organism>
<evidence type="ECO:0000313" key="2">
    <source>
        <dbReference type="EMBL" id="SNR87968.1"/>
    </source>
</evidence>
<dbReference type="InterPro" id="IPR027417">
    <property type="entry name" value="P-loop_NTPase"/>
</dbReference>
<accession>A0A238ZYL8</accession>
<dbReference type="SUPFAM" id="SSF52540">
    <property type="entry name" value="P-loop containing nucleoside triphosphate hydrolases"/>
    <property type="match status" value="2"/>
</dbReference>
<dbReference type="EMBL" id="FZNS01000010">
    <property type="protein sequence ID" value="SNR87968.1"/>
    <property type="molecule type" value="Genomic_DNA"/>
</dbReference>
<evidence type="ECO:0000259" key="1">
    <source>
        <dbReference type="Pfam" id="PF04851"/>
    </source>
</evidence>
<sequence length="887" mass="99380">MELKPYQQEVITDLARFLDCVQATKNLPDAFHDFWAMHPRTPLQPFPSAAVEPYKNTVPGVPHVCVKVPTAGGKTFLAANALRTIFSAFPPDRPKAVVWLVPSVTILEQTLRNLKNAGHPYRQKISTHFAGRVEVYDKTALLQGSGFSASSVQEQLSLVVLSFDSLRARNKEDRKVYQENGNLQSFGTLLGDEEDITLMRVIQALNPVVVVDESHNAESDLSVDMLKNLNPAFILDLTATPRKNSNIISFVDALALKKEHMVKLPVIVYNHNDRTEVINSALQLQRNLELQAKREQKEGGRYIRPIVLFQAQPKTADDNTTFELLKQKLIDRKIPAEHIRIKTAGLNELKNEDLSSPKCQVRYIITVNALKEGWDAPFAYILASLADKSSAVDVEQILGRVLRQPYVAPHQAPMLNMSYVLTASSKFLDTLDKIVVGLNKAGFSSRDYKVADANTLTPKPDPLASFVQAPLNFDGPSTQSSAADELADIDFGKIAPVEPVTDEAASAVSVTHPQVLPATPAAGSVLAITEVALAQQAEFEKTVAASTASGAPFLPTALQSLVKTYPVKELFREQAATLLLPQFFWKKPSATLFDSGEGDTVLLEKDYLLEGFQLGKENTDIKFDGVSSELYRVDLDETKKEATPTFTRIDGDAKERIMTFILDPSRKESRVKNFTSRIMSLIGNLYPIADKEIERYLKRILEDFTDEQFTDFANHEHTYTQKIKDKIRQLSEAYALKQFRNFLDQDKILMKPSYALPAQITPGDTGKDIAKSLYEKEGKINGFEERVINELANLPNIAFWTRNLERKGFRINGFLNHYPDFIIQTKSGKTLMVETKGDHLDAEQKIKLGEYWVQKAGNAFRFFMVYERRVVDGAYKLDDFLNLVKGI</sequence>
<evidence type="ECO:0000313" key="3">
    <source>
        <dbReference type="Proteomes" id="UP000198310"/>
    </source>
</evidence>
<dbReference type="GO" id="GO:0003677">
    <property type="term" value="F:DNA binding"/>
    <property type="evidence" value="ECO:0007669"/>
    <property type="project" value="InterPro"/>
</dbReference>
<dbReference type="CDD" id="cd18785">
    <property type="entry name" value="SF2_C"/>
    <property type="match status" value="1"/>
</dbReference>
<proteinExistence type="predicted"/>
<dbReference type="RefSeq" id="WP_089333728.1">
    <property type="nucleotide sequence ID" value="NZ_FZNS01000010.1"/>
</dbReference>
<dbReference type="GO" id="GO:0016787">
    <property type="term" value="F:hydrolase activity"/>
    <property type="evidence" value="ECO:0007669"/>
    <property type="project" value="InterPro"/>
</dbReference>
<reference evidence="3" key="1">
    <citation type="submission" date="2017-06" db="EMBL/GenBank/DDBJ databases">
        <authorList>
            <person name="Varghese N."/>
            <person name="Submissions S."/>
        </authorList>
    </citation>
    <scope>NUCLEOTIDE SEQUENCE [LARGE SCALE GENOMIC DNA]</scope>
    <source>
        <strain evidence="3">DSM 28041</strain>
    </source>
</reference>
<dbReference type="InterPro" id="IPR006935">
    <property type="entry name" value="Helicase/UvrB_N"/>
</dbReference>
<dbReference type="AlphaFoldDB" id="A0A238ZYL8"/>
<gene>
    <name evidence="2" type="ORF">SAMN06269173_11050</name>
</gene>
<dbReference type="GO" id="GO:0005524">
    <property type="term" value="F:ATP binding"/>
    <property type="evidence" value="ECO:0007669"/>
    <property type="project" value="InterPro"/>
</dbReference>
<feature type="domain" description="Helicase/UvrB N-terminal" evidence="1">
    <location>
        <begin position="1"/>
        <end position="242"/>
    </location>
</feature>
<dbReference type="Gene3D" id="3.40.50.300">
    <property type="entry name" value="P-loop containing nucleotide triphosphate hydrolases"/>
    <property type="match status" value="2"/>
</dbReference>
<keyword evidence="3" id="KW-1185">Reference proteome</keyword>